<evidence type="ECO:0000313" key="2">
    <source>
        <dbReference type="EMBL" id="KAH9415194.1"/>
    </source>
</evidence>
<organism evidence="2 3">
    <name type="scientific">Dermatophagoides pteronyssinus</name>
    <name type="common">European house dust mite</name>
    <dbReference type="NCBI Taxonomy" id="6956"/>
    <lineage>
        <taxon>Eukaryota</taxon>
        <taxon>Metazoa</taxon>
        <taxon>Ecdysozoa</taxon>
        <taxon>Arthropoda</taxon>
        <taxon>Chelicerata</taxon>
        <taxon>Arachnida</taxon>
        <taxon>Acari</taxon>
        <taxon>Acariformes</taxon>
        <taxon>Sarcoptiformes</taxon>
        <taxon>Astigmata</taxon>
        <taxon>Psoroptidia</taxon>
        <taxon>Analgoidea</taxon>
        <taxon>Pyroglyphidae</taxon>
        <taxon>Dermatophagoidinae</taxon>
        <taxon>Dermatophagoides</taxon>
    </lineage>
</organism>
<sequence length="76" mass="9048">MIIVVTMFLFSLVLSVFLHLSHKSFIECHERCYDNAAEEVKGFSIMKFSCLSFNQLFRFQKFYELVKSTFTIQTYN</sequence>
<comment type="caution">
    <text evidence="2">The sequence shown here is derived from an EMBL/GenBank/DDBJ whole genome shotgun (WGS) entry which is preliminary data.</text>
</comment>
<evidence type="ECO:0000313" key="3">
    <source>
        <dbReference type="Proteomes" id="UP000887458"/>
    </source>
</evidence>
<gene>
    <name evidence="2" type="ORF">DERP_006285</name>
</gene>
<feature type="chain" id="PRO_5045401942" description="Secreted protein" evidence="1">
    <location>
        <begin position="16"/>
        <end position="76"/>
    </location>
</feature>
<evidence type="ECO:0008006" key="4">
    <source>
        <dbReference type="Google" id="ProtNLM"/>
    </source>
</evidence>
<feature type="signal peptide" evidence="1">
    <location>
        <begin position="1"/>
        <end position="15"/>
    </location>
</feature>
<protein>
    <recommendedName>
        <fullName evidence="4">Secreted protein</fullName>
    </recommendedName>
</protein>
<reference evidence="2 3" key="1">
    <citation type="journal article" date="2018" name="J. Allergy Clin. Immunol.">
        <title>High-quality assembly of Dermatophagoides pteronyssinus genome and transcriptome reveals a wide range of novel allergens.</title>
        <authorList>
            <person name="Liu X.Y."/>
            <person name="Yang K.Y."/>
            <person name="Wang M.Q."/>
            <person name="Kwok J.S."/>
            <person name="Zeng X."/>
            <person name="Yang Z."/>
            <person name="Xiao X.J."/>
            <person name="Lau C.P."/>
            <person name="Li Y."/>
            <person name="Huang Z.M."/>
            <person name="Ba J.G."/>
            <person name="Yim A.K."/>
            <person name="Ouyang C.Y."/>
            <person name="Ngai S.M."/>
            <person name="Chan T.F."/>
            <person name="Leung E.L."/>
            <person name="Liu L."/>
            <person name="Liu Z.G."/>
            <person name="Tsui S.K."/>
        </authorList>
    </citation>
    <scope>NUCLEOTIDE SEQUENCE [LARGE SCALE GENOMIC DNA]</scope>
    <source>
        <strain evidence="2">Derp</strain>
    </source>
</reference>
<name>A0ABQ8IY05_DERPT</name>
<keyword evidence="1" id="KW-0732">Signal</keyword>
<proteinExistence type="predicted"/>
<dbReference type="EMBL" id="NJHN03000099">
    <property type="protein sequence ID" value="KAH9415194.1"/>
    <property type="molecule type" value="Genomic_DNA"/>
</dbReference>
<keyword evidence="3" id="KW-1185">Reference proteome</keyword>
<evidence type="ECO:0000256" key="1">
    <source>
        <dbReference type="SAM" id="SignalP"/>
    </source>
</evidence>
<dbReference type="Proteomes" id="UP000887458">
    <property type="component" value="Unassembled WGS sequence"/>
</dbReference>
<reference evidence="2 3" key="2">
    <citation type="journal article" date="2022" name="Mol. Biol. Evol.">
        <title>Comparative Genomics Reveals Insights into the Divergent Evolution of Astigmatic Mites and Household Pest Adaptations.</title>
        <authorList>
            <person name="Xiong Q."/>
            <person name="Wan A.T."/>
            <person name="Liu X."/>
            <person name="Fung C.S."/>
            <person name="Xiao X."/>
            <person name="Malainual N."/>
            <person name="Hou J."/>
            <person name="Wang L."/>
            <person name="Wang M."/>
            <person name="Yang K.Y."/>
            <person name="Cui Y."/>
            <person name="Leung E.L."/>
            <person name="Nong W."/>
            <person name="Shin S.K."/>
            <person name="Au S.W."/>
            <person name="Jeong K.Y."/>
            <person name="Chew F.T."/>
            <person name="Hui J.H."/>
            <person name="Leung T.F."/>
            <person name="Tungtrongchitr A."/>
            <person name="Zhong N."/>
            <person name="Liu Z."/>
            <person name="Tsui S.K."/>
        </authorList>
    </citation>
    <scope>NUCLEOTIDE SEQUENCE [LARGE SCALE GENOMIC DNA]</scope>
    <source>
        <strain evidence="2">Derp</strain>
    </source>
</reference>
<accession>A0ABQ8IY05</accession>